<dbReference type="InterPro" id="IPR001138">
    <property type="entry name" value="Zn2Cys6_DnaBD"/>
</dbReference>
<dbReference type="SMART" id="SM00906">
    <property type="entry name" value="Fungal_trans"/>
    <property type="match status" value="1"/>
</dbReference>
<evidence type="ECO:0000259" key="8">
    <source>
        <dbReference type="PROSITE" id="PS50048"/>
    </source>
</evidence>
<evidence type="ECO:0000256" key="3">
    <source>
        <dbReference type="ARBA" id="ARBA00022833"/>
    </source>
</evidence>
<dbReference type="Gene3D" id="4.10.240.10">
    <property type="entry name" value="Zn(2)-C6 fungal-type DNA-binding domain"/>
    <property type="match status" value="1"/>
</dbReference>
<dbReference type="CDD" id="cd00067">
    <property type="entry name" value="GAL4"/>
    <property type="match status" value="1"/>
</dbReference>
<dbReference type="CDD" id="cd12148">
    <property type="entry name" value="fungal_TF_MHR"/>
    <property type="match status" value="1"/>
</dbReference>
<keyword evidence="2" id="KW-0479">Metal-binding</keyword>
<sequence>MRSAKRVRRRVLSCARCRQRKVMCDAQSPSCSVCLAAGVPCVALDTATNTFAPRSIARYLEGRIADLEGRNDGAIPSSFSRTSLKAPKPLEMVTPRMAFAARATDNAGVANALHDTTSSFLGLTQSVRLAGCAAAPTQIPSAKKSFGLTDLDENHPRSILNQQPSNLPLSSVPTNVAEFLFDIYITRIIHQYPIYHSAEVIESFQALFGNNSAGANLDTQVQARDVYIVSLIMAISLSTAARNKQARAQSLATGLFRNAMLQVPAVLSNDMEGLQALLLLIQYTFLNPSVANLWLLTAVSSEACIDLGLHKELPDSFGIDLLERDMRRRIFWCAWEMEVAVSAGLHRPVRTLNKYISVSFPSEFEDHAISKTHIDTSALRAKFVSRRIWHFRQVESDIMAVLYQNEPLPTSCASLEDWMAKTEKEIQDWLEEAHQTARLNPDPLVKSQWDEMELYADIAYNYIIVLLFSPSPRLKIPSPQNFMKAFTAGVRVATGYWEQANTDFGYMKYVFHPCHHTFSSAVVFLQAIQYCKNEIADLHTLEEVEEQMRCFSRFFSTISERWPAATQCLQEYDRLLGPIKQEYSDFLLQREQSTAHQTLLQEYPVRDYLDVATDRVDPFTFWPVFNPLIGGNGTESADTFTYLPYDWNAEFGFGMDPTLSG</sequence>
<protein>
    <submittedName>
        <fullName evidence="9">GAL4-like transcription factor-like protein</fullName>
    </submittedName>
</protein>
<gene>
    <name evidence="9" type="ORF">EDD36DRAFT_36383</name>
</gene>
<dbReference type="InterPro" id="IPR052202">
    <property type="entry name" value="Yeast_MetPath_Reg"/>
</dbReference>
<keyword evidence="10" id="KW-1185">Reference proteome</keyword>
<comment type="subcellular location">
    <subcellularLocation>
        <location evidence="1">Nucleus</location>
    </subcellularLocation>
</comment>
<keyword evidence="4" id="KW-0805">Transcription regulation</keyword>
<evidence type="ECO:0000256" key="2">
    <source>
        <dbReference type="ARBA" id="ARBA00022723"/>
    </source>
</evidence>
<keyword evidence="3" id="KW-0862">Zinc</keyword>
<accession>A0AAN6E8C0</accession>
<keyword evidence="6" id="KW-0804">Transcription</keyword>
<evidence type="ECO:0000256" key="6">
    <source>
        <dbReference type="ARBA" id="ARBA00023163"/>
    </source>
</evidence>
<dbReference type="SMART" id="SM00066">
    <property type="entry name" value="GAL4"/>
    <property type="match status" value="1"/>
</dbReference>
<dbReference type="Pfam" id="PF00172">
    <property type="entry name" value="Zn_clus"/>
    <property type="match status" value="1"/>
</dbReference>
<evidence type="ECO:0000256" key="7">
    <source>
        <dbReference type="ARBA" id="ARBA00023242"/>
    </source>
</evidence>
<dbReference type="Proteomes" id="UP001203852">
    <property type="component" value="Unassembled WGS sequence"/>
</dbReference>
<dbReference type="GO" id="GO:0043565">
    <property type="term" value="F:sequence-specific DNA binding"/>
    <property type="evidence" value="ECO:0007669"/>
    <property type="project" value="TreeGrafter"/>
</dbReference>
<evidence type="ECO:0000256" key="4">
    <source>
        <dbReference type="ARBA" id="ARBA00023015"/>
    </source>
</evidence>
<dbReference type="GO" id="GO:0005634">
    <property type="term" value="C:nucleus"/>
    <property type="evidence" value="ECO:0007669"/>
    <property type="project" value="UniProtKB-SubCell"/>
</dbReference>
<dbReference type="SUPFAM" id="SSF57701">
    <property type="entry name" value="Zn2/Cys6 DNA-binding domain"/>
    <property type="match status" value="1"/>
</dbReference>
<keyword evidence="7" id="KW-0539">Nucleus</keyword>
<organism evidence="9 10">
    <name type="scientific">Exophiala viscosa</name>
    <dbReference type="NCBI Taxonomy" id="2486360"/>
    <lineage>
        <taxon>Eukaryota</taxon>
        <taxon>Fungi</taxon>
        <taxon>Dikarya</taxon>
        <taxon>Ascomycota</taxon>
        <taxon>Pezizomycotina</taxon>
        <taxon>Eurotiomycetes</taxon>
        <taxon>Chaetothyriomycetidae</taxon>
        <taxon>Chaetothyriales</taxon>
        <taxon>Herpotrichiellaceae</taxon>
        <taxon>Exophiala</taxon>
    </lineage>
</organism>
<evidence type="ECO:0000313" key="9">
    <source>
        <dbReference type="EMBL" id="KAI1618603.1"/>
    </source>
</evidence>
<keyword evidence="5" id="KW-0238">DNA-binding</keyword>
<comment type="caution">
    <text evidence="9">The sequence shown here is derived from an EMBL/GenBank/DDBJ whole genome shotgun (WGS) entry which is preliminary data.</text>
</comment>
<dbReference type="GO" id="GO:0045944">
    <property type="term" value="P:positive regulation of transcription by RNA polymerase II"/>
    <property type="evidence" value="ECO:0007669"/>
    <property type="project" value="TreeGrafter"/>
</dbReference>
<dbReference type="InterPro" id="IPR036864">
    <property type="entry name" value="Zn2-C6_fun-type_DNA-bd_sf"/>
</dbReference>
<feature type="domain" description="Zn(2)-C6 fungal-type" evidence="8">
    <location>
        <begin position="13"/>
        <end position="43"/>
    </location>
</feature>
<name>A0AAN6E8C0_9EURO</name>
<dbReference type="InterPro" id="IPR007219">
    <property type="entry name" value="XnlR_reg_dom"/>
</dbReference>
<reference evidence="9" key="1">
    <citation type="journal article" date="2022" name="bioRxiv">
        <title>Deciphering the potential niche of two novel black yeast fungi from a biological soil crust based on their genomes, phenotypes, and melanin regulation.</title>
        <authorList>
            <consortium name="DOE Joint Genome Institute"/>
            <person name="Carr E.C."/>
            <person name="Barton Q."/>
            <person name="Grambo S."/>
            <person name="Sullivan M."/>
            <person name="Renfro C.M."/>
            <person name="Kuo A."/>
            <person name="Pangilinan J."/>
            <person name="Lipzen A."/>
            <person name="Keymanesh K."/>
            <person name="Savage E."/>
            <person name="Barry K."/>
            <person name="Grigoriev I.V."/>
            <person name="Riekhof W.R."/>
            <person name="Harris S.S."/>
        </authorList>
    </citation>
    <scope>NUCLEOTIDE SEQUENCE</scope>
    <source>
        <strain evidence="9">JF 03-4F</strain>
    </source>
</reference>
<dbReference type="GO" id="GO:0008270">
    <property type="term" value="F:zinc ion binding"/>
    <property type="evidence" value="ECO:0007669"/>
    <property type="project" value="InterPro"/>
</dbReference>
<dbReference type="Pfam" id="PF04082">
    <property type="entry name" value="Fungal_trans"/>
    <property type="match status" value="1"/>
</dbReference>
<dbReference type="PANTHER" id="PTHR47782:SF1">
    <property type="entry name" value="PYRIMIDINE PATHWAY REGULATORY PROTEIN 1"/>
    <property type="match status" value="1"/>
</dbReference>
<dbReference type="GO" id="GO:0006351">
    <property type="term" value="P:DNA-templated transcription"/>
    <property type="evidence" value="ECO:0007669"/>
    <property type="project" value="InterPro"/>
</dbReference>
<proteinExistence type="predicted"/>
<dbReference type="GO" id="GO:0000981">
    <property type="term" value="F:DNA-binding transcription factor activity, RNA polymerase II-specific"/>
    <property type="evidence" value="ECO:0007669"/>
    <property type="project" value="InterPro"/>
</dbReference>
<evidence type="ECO:0000313" key="10">
    <source>
        <dbReference type="Proteomes" id="UP001203852"/>
    </source>
</evidence>
<dbReference type="EMBL" id="MU404350">
    <property type="protein sequence ID" value="KAI1618603.1"/>
    <property type="molecule type" value="Genomic_DNA"/>
</dbReference>
<dbReference type="AlphaFoldDB" id="A0AAN6E8C0"/>
<evidence type="ECO:0000256" key="5">
    <source>
        <dbReference type="ARBA" id="ARBA00023125"/>
    </source>
</evidence>
<dbReference type="PROSITE" id="PS50048">
    <property type="entry name" value="ZN2_CY6_FUNGAL_2"/>
    <property type="match status" value="1"/>
</dbReference>
<evidence type="ECO:0000256" key="1">
    <source>
        <dbReference type="ARBA" id="ARBA00004123"/>
    </source>
</evidence>
<dbReference type="PROSITE" id="PS00463">
    <property type="entry name" value="ZN2_CY6_FUNGAL_1"/>
    <property type="match status" value="1"/>
</dbReference>
<dbReference type="PANTHER" id="PTHR47782">
    <property type="entry name" value="ZN(II)2CYS6 TRANSCRIPTION FACTOR (EUROFUNG)-RELATED"/>
    <property type="match status" value="1"/>
</dbReference>